<dbReference type="Pfam" id="PF00535">
    <property type="entry name" value="Glycos_transf_2"/>
    <property type="match status" value="1"/>
</dbReference>
<protein>
    <recommendedName>
        <fullName evidence="2">Glycosyltransferase 2-like domain-containing protein</fullName>
    </recommendedName>
</protein>
<dbReference type="EMBL" id="MEUV01000052">
    <property type="protein sequence ID" value="OGC45110.1"/>
    <property type="molecule type" value="Genomic_DNA"/>
</dbReference>
<accession>A0A1F4UJX1</accession>
<feature type="transmembrane region" description="Helical" evidence="1">
    <location>
        <begin position="276"/>
        <end position="296"/>
    </location>
</feature>
<evidence type="ECO:0000313" key="4">
    <source>
        <dbReference type="Proteomes" id="UP000178615"/>
    </source>
</evidence>
<comment type="caution">
    <text evidence="3">The sequence shown here is derived from an EMBL/GenBank/DDBJ whole genome shotgun (WGS) entry which is preliminary data.</text>
</comment>
<gene>
    <name evidence="3" type="ORF">A2V49_02290</name>
</gene>
<dbReference type="InterPro" id="IPR029044">
    <property type="entry name" value="Nucleotide-diphossugar_trans"/>
</dbReference>
<dbReference type="InterPro" id="IPR050834">
    <property type="entry name" value="Glycosyltransf_2"/>
</dbReference>
<evidence type="ECO:0000256" key="1">
    <source>
        <dbReference type="SAM" id="Phobius"/>
    </source>
</evidence>
<dbReference type="AlphaFoldDB" id="A0A1F4UJX1"/>
<reference evidence="3 4" key="1">
    <citation type="journal article" date="2016" name="Nat. Commun.">
        <title>Thousands of microbial genomes shed light on interconnected biogeochemical processes in an aquifer system.</title>
        <authorList>
            <person name="Anantharaman K."/>
            <person name="Brown C.T."/>
            <person name="Hug L.A."/>
            <person name="Sharon I."/>
            <person name="Castelle C.J."/>
            <person name="Probst A.J."/>
            <person name="Thomas B.C."/>
            <person name="Singh A."/>
            <person name="Wilkins M.J."/>
            <person name="Karaoz U."/>
            <person name="Brodie E.L."/>
            <person name="Williams K.H."/>
            <person name="Hubbard S.S."/>
            <person name="Banfield J.F."/>
        </authorList>
    </citation>
    <scope>NUCLEOTIDE SEQUENCE [LARGE SCALE GENOMIC DNA]</scope>
</reference>
<sequence>MKDRFTFIINTYPSKDRQKQLIKTLNSIYLQSYKDFEILLIENFIDLSKILKIIKKYSRKQQIIKVIYDPTKKLSYLFNLGWRNSQTENIAYVADDVTLDKDWLKNAKEELLNHKKGVIITGPIISNCYPAGEMHRLYLLSQKNIFMKFLSWPYLYFCMEKNILAPGKLFESGAYSLGSSIRQSLKYEKQEIDLATTSSMVLTKTILKKLNGFDERFSFNHADGDLFIRAKAKGYKVIFDPNVRSIHNLRIGPSRNAYIIGIDTARFYKKNIKPKTLKGIIGMIINILFLNCYWLYSSIRLKSPGQLTGIFGFIKGIFGR</sequence>
<keyword evidence="1" id="KW-0812">Transmembrane</keyword>
<dbReference type="CDD" id="cd00761">
    <property type="entry name" value="Glyco_tranf_GTA_type"/>
    <property type="match status" value="1"/>
</dbReference>
<evidence type="ECO:0000259" key="2">
    <source>
        <dbReference type="Pfam" id="PF00535"/>
    </source>
</evidence>
<keyword evidence="1" id="KW-1133">Transmembrane helix</keyword>
<dbReference type="PANTHER" id="PTHR43685:SF2">
    <property type="entry name" value="GLYCOSYLTRANSFERASE 2-LIKE DOMAIN-CONTAINING PROTEIN"/>
    <property type="match status" value="1"/>
</dbReference>
<dbReference type="InterPro" id="IPR001173">
    <property type="entry name" value="Glyco_trans_2-like"/>
</dbReference>
<organism evidence="3 4">
    <name type="scientific">candidate division WWE3 bacterium RBG_19FT_COMBO_34_6</name>
    <dbReference type="NCBI Taxonomy" id="1802612"/>
    <lineage>
        <taxon>Bacteria</taxon>
        <taxon>Katanobacteria</taxon>
    </lineage>
</organism>
<keyword evidence="1" id="KW-0472">Membrane</keyword>
<dbReference type="Proteomes" id="UP000178615">
    <property type="component" value="Unassembled WGS sequence"/>
</dbReference>
<dbReference type="SUPFAM" id="SSF53448">
    <property type="entry name" value="Nucleotide-diphospho-sugar transferases"/>
    <property type="match status" value="1"/>
</dbReference>
<proteinExistence type="predicted"/>
<dbReference type="Gene3D" id="3.90.550.10">
    <property type="entry name" value="Spore Coat Polysaccharide Biosynthesis Protein SpsA, Chain A"/>
    <property type="match status" value="1"/>
</dbReference>
<feature type="domain" description="Glycosyltransferase 2-like" evidence="2">
    <location>
        <begin position="13"/>
        <end position="164"/>
    </location>
</feature>
<name>A0A1F4UJX1_UNCKA</name>
<dbReference type="PANTHER" id="PTHR43685">
    <property type="entry name" value="GLYCOSYLTRANSFERASE"/>
    <property type="match status" value="1"/>
</dbReference>
<evidence type="ECO:0000313" key="3">
    <source>
        <dbReference type="EMBL" id="OGC45110.1"/>
    </source>
</evidence>